<proteinExistence type="inferred from homology"/>
<accession>A0ABT9EYU0</accession>
<dbReference type="Pfam" id="PF00561">
    <property type="entry name" value="Abhydrolase_1"/>
    <property type="match status" value="1"/>
</dbReference>
<sequence length="279" mass="31749">MHEVTYALDHLTLRAIESGQGQPETIIALHGWLDNASSFNELRKHLTNFHFVALDLAGHGHSDHRPPGDTYYIWENVSDLLSLMDLHGYNKVTLLGHSMGASVAVLFAALFPERVNRLYMIEGMGPPVYDEKKLPQLMAEAILKQKRLKRRTLRPYPDLESAIKVRMTSRWPVSRQSAEWLVERGVKHDETGYSWCSDHRLMLPSINRMTEKQVMSCLKAVKAPVRLYLGLDGIDMSDAQARMDQLEKLDVIRLPGNHHLHMDAEPALRIATDINNTLV</sequence>
<dbReference type="GO" id="GO:0016787">
    <property type="term" value="F:hydrolase activity"/>
    <property type="evidence" value="ECO:0007669"/>
    <property type="project" value="UniProtKB-KW"/>
</dbReference>
<evidence type="ECO:0000313" key="4">
    <source>
        <dbReference type="EMBL" id="MDP2524185.1"/>
    </source>
</evidence>
<dbReference type="Proteomes" id="UP001177341">
    <property type="component" value="Unassembled WGS sequence"/>
</dbReference>
<evidence type="ECO:0000313" key="5">
    <source>
        <dbReference type="Proteomes" id="UP001177341"/>
    </source>
</evidence>
<reference evidence="4" key="1">
    <citation type="submission" date="2023-07" db="EMBL/GenBank/DDBJ databases">
        <title>Genome content predicts the carbon catabolic preferences of heterotrophic bacteria.</title>
        <authorList>
            <person name="Gralka M."/>
        </authorList>
    </citation>
    <scope>NUCLEOTIDE SEQUENCE</scope>
    <source>
        <strain evidence="4">5G01</strain>
    </source>
</reference>
<dbReference type="InterPro" id="IPR029058">
    <property type="entry name" value="AB_hydrolase_fold"/>
</dbReference>
<protein>
    <submittedName>
        <fullName evidence="4">Alpha/beta hydrolase</fullName>
    </submittedName>
</protein>
<keyword evidence="2 4" id="KW-0378">Hydrolase</keyword>
<evidence type="ECO:0000256" key="1">
    <source>
        <dbReference type="ARBA" id="ARBA00008645"/>
    </source>
</evidence>
<comment type="similarity">
    <text evidence="1">Belongs to the AB hydrolase superfamily.</text>
</comment>
<dbReference type="InterPro" id="IPR000073">
    <property type="entry name" value="AB_hydrolase_1"/>
</dbReference>
<dbReference type="InterPro" id="IPR050266">
    <property type="entry name" value="AB_hydrolase_sf"/>
</dbReference>
<dbReference type="SUPFAM" id="SSF53474">
    <property type="entry name" value="alpha/beta-Hydrolases"/>
    <property type="match status" value="1"/>
</dbReference>
<evidence type="ECO:0000256" key="2">
    <source>
        <dbReference type="ARBA" id="ARBA00022801"/>
    </source>
</evidence>
<dbReference type="PRINTS" id="PR00111">
    <property type="entry name" value="ABHYDROLASE"/>
</dbReference>
<comment type="caution">
    <text evidence="4">The sequence shown here is derived from an EMBL/GenBank/DDBJ whole genome shotgun (WGS) entry which is preliminary data.</text>
</comment>
<dbReference type="PANTHER" id="PTHR43798:SF14">
    <property type="entry name" value="SERINE HYDROLASE-LIKE PROTEIN DDB_G0286239"/>
    <property type="match status" value="1"/>
</dbReference>
<gene>
    <name evidence="4" type="ORF">Q8W30_16575</name>
</gene>
<organism evidence="4 5">
    <name type="scientific">Neptunomonas phycophila</name>
    <dbReference type="NCBI Taxonomy" id="1572645"/>
    <lineage>
        <taxon>Bacteria</taxon>
        <taxon>Pseudomonadati</taxon>
        <taxon>Pseudomonadota</taxon>
        <taxon>Gammaproteobacteria</taxon>
        <taxon>Oceanospirillales</taxon>
        <taxon>Oceanospirillaceae</taxon>
        <taxon>Neptunomonas</taxon>
    </lineage>
</organism>
<dbReference type="EMBL" id="JAUYVO010000015">
    <property type="protein sequence ID" value="MDP2524185.1"/>
    <property type="molecule type" value="Genomic_DNA"/>
</dbReference>
<keyword evidence="5" id="KW-1185">Reference proteome</keyword>
<dbReference type="RefSeq" id="WP_075180003.1">
    <property type="nucleotide sequence ID" value="NZ_CAXHZV010000009.1"/>
</dbReference>
<dbReference type="Gene3D" id="3.40.50.1820">
    <property type="entry name" value="alpha/beta hydrolase"/>
    <property type="match status" value="1"/>
</dbReference>
<name>A0ABT9EYU0_9GAMM</name>
<feature type="domain" description="AB hydrolase-1" evidence="3">
    <location>
        <begin position="25"/>
        <end position="136"/>
    </location>
</feature>
<dbReference type="PANTHER" id="PTHR43798">
    <property type="entry name" value="MONOACYLGLYCEROL LIPASE"/>
    <property type="match status" value="1"/>
</dbReference>
<evidence type="ECO:0000259" key="3">
    <source>
        <dbReference type="Pfam" id="PF00561"/>
    </source>
</evidence>